<name>A0ABX2EF96_9BURK</name>
<sequence>MAIGLTLAATLAGTASAQTATPAQTAASKKALADTHKDIQATLGVLPGFFLAYPEEGLPGAWAAFKQVQVAENTRISPKMKQLIGLAVSAQVPCSYCVYFHTQVAKAYGATPEEIKEAVALAAISRHWSTVLNGMAIDMTSFRSEVDTSLRVAAERAAKK</sequence>
<dbReference type="Gene3D" id="1.20.1290.10">
    <property type="entry name" value="AhpD-like"/>
    <property type="match status" value="1"/>
</dbReference>
<accession>A0ABX2EF96</accession>
<proteinExistence type="predicted"/>
<dbReference type="NCBIfam" id="TIGR00778">
    <property type="entry name" value="ahpD_dom"/>
    <property type="match status" value="1"/>
</dbReference>
<dbReference type="InterPro" id="IPR029032">
    <property type="entry name" value="AhpD-like"/>
</dbReference>
<dbReference type="PANTHER" id="PTHR33930:SF2">
    <property type="entry name" value="BLR3452 PROTEIN"/>
    <property type="match status" value="1"/>
</dbReference>
<protein>
    <submittedName>
        <fullName evidence="3">Carboxymuconolactone decarboxylase family protein</fullName>
    </submittedName>
</protein>
<gene>
    <name evidence="3" type="ORF">HLB44_09865</name>
</gene>
<dbReference type="PANTHER" id="PTHR33930">
    <property type="entry name" value="ALKYL HYDROPEROXIDE REDUCTASE AHPD"/>
    <property type="match status" value="1"/>
</dbReference>
<feature type="domain" description="Carboxymuconolactone decarboxylase-like" evidence="2">
    <location>
        <begin position="60"/>
        <end position="136"/>
    </location>
</feature>
<dbReference type="Proteomes" id="UP000737171">
    <property type="component" value="Unassembled WGS sequence"/>
</dbReference>
<evidence type="ECO:0000313" key="4">
    <source>
        <dbReference type="Proteomes" id="UP000737171"/>
    </source>
</evidence>
<comment type="caution">
    <text evidence="3">The sequence shown here is derived from an EMBL/GenBank/DDBJ whole genome shotgun (WGS) entry which is preliminary data.</text>
</comment>
<dbReference type="SUPFAM" id="SSF69118">
    <property type="entry name" value="AhpD-like"/>
    <property type="match status" value="1"/>
</dbReference>
<dbReference type="InterPro" id="IPR003779">
    <property type="entry name" value="CMD-like"/>
</dbReference>
<dbReference type="Pfam" id="PF02627">
    <property type="entry name" value="CMD"/>
    <property type="match status" value="1"/>
</dbReference>
<keyword evidence="1" id="KW-0732">Signal</keyword>
<organism evidence="3 4">
    <name type="scientific">Pseudaquabacterium terrae</name>
    <dbReference type="NCBI Taxonomy" id="2732868"/>
    <lineage>
        <taxon>Bacteria</taxon>
        <taxon>Pseudomonadati</taxon>
        <taxon>Pseudomonadota</taxon>
        <taxon>Betaproteobacteria</taxon>
        <taxon>Burkholderiales</taxon>
        <taxon>Sphaerotilaceae</taxon>
        <taxon>Pseudaquabacterium</taxon>
    </lineage>
</organism>
<evidence type="ECO:0000259" key="2">
    <source>
        <dbReference type="Pfam" id="PF02627"/>
    </source>
</evidence>
<keyword evidence="4" id="KW-1185">Reference proteome</keyword>
<dbReference type="InterPro" id="IPR004675">
    <property type="entry name" value="AhpD_core"/>
</dbReference>
<evidence type="ECO:0000256" key="1">
    <source>
        <dbReference type="SAM" id="SignalP"/>
    </source>
</evidence>
<reference evidence="3 4" key="1">
    <citation type="submission" date="2020-05" db="EMBL/GenBank/DDBJ databases">
        <title>Aquincola sp. isolate from soil.</title>
        <authorList>
            <person name="Han J."/>
            <person name="Kim D.-U."/>
        </authorList>
    </citation>
    <scope>NUCLEOTIDE SEQUENCE [LARGE SCALE GENOMIC DNA]</scope>
    <source>
        <strain evidence="3 4">S2</strain>
    </source>
</reference>
<feature type="chain" id="PRO_5046796919" evidence="1">
    <location>
        <begin position="18"/>
        <end position="160"/>
    </location>
</feature>
<evidence type="ECO:0000313" key="3">
    <source>
        <dbReference type="EMBL" id="NRF67289.1"/>
    </source>
</evidence>
<dbReference type="EMBL" id="JABRWJ010000003">
    <property type="protein sequence ID" value="NRF67289.1"/>
    <property type="molecule type" value="Genomic_DNA"/>
</dbReference>
<feature type="signal peptide" evidence="1">
    <location>
        <begin position="1"/>
        <end position="17"/>
    </location>
</feature>